<proteinExistence type="predicted"/>
<organism evidence="3 5">
    <name type="scientific">Plasmodiophora brassicae</name>
    <name type="common">Clubroot disease agent</name>
    <dbReference type="NCBI Taxonomy" id="37360"/>
    <lineage>
        <taxon>Eukaryota</taxon>
        <taxon>Sar</taxon>
        <taxon>Rhizaria</taxon>
        <taxon>Endomyxa</taxon>
        <taxon>Phytomyxea</taxon>
        <taxon>Plasmodiophorida</taxon>
        <taxon>Plasmodiophoridae</taxon>
        <taxon>Plasmodiophora</taxon>
    </lineage>
</organism>
<dbReference type="Proteomes" id="UP000290189">
    <property type="component" value="Unassembled WGS sequence"/>
</dbReference>
<gene>
    <name evidence="3" type="ORF">PBRA_006988</name>
    <name evidence="4" type="ORF">PLBR_LOCUS159</name>
</gene>
<dbReference type="InterPro" id="IPR038765">
    <property type="entry name" value="Papain-like_cys_pep_sf"/>
</dbReference>
<dbReference type="SUPFAM" id="SSF54001">
    <property type="entry name" value="Cysteine proteinases"/>
    <property type="match status" value="1"/>
</dbReference>
<evidence type="ECO:0000313" key="6">
    <source>
        <dbReference type="Proteomes" id="UP000290189"/>
    </source>
</evidence>
<evidence type="ECO:0000259" key="2">
    <source>
        <dbReference type="PROSITE" id="PS50911"/>
    </source>
</evidence>
<evidence type="ECO:0000256" key="1">
    <source>
        <dbReference type="SAM" id="SignalP"/>
    </source>
</evidence>
<dbReference type="InterPro" id="IPR051705">
    <property type="entry name" value="Gsp_Synthetase/Amidase"/>
</dbReference>
<reference evidence="4 6" key="2">
    <citation type="submission" date="2018-03" db="EMBL/GenBank/DDBJ databases">
        <authorList>
            <person name="Fogelqvist J."/>
        </authorList>
    </citation>
    <scope>NUCLEOTIDE SEQUENCE [LARGE SCALE GENOMIC DNA]</scope>
</reference>
<dbReference type="PANTHER" id="PTHR30094">
    <property type="entry name" value="BIFUNCTIONAL GLUTATHIONYLSPERMIDINE SYNTHETASE/AMIDASE-RELATED"/>
    <property type="match status" value="1"/>
</dbReference>
<dbReference type="AlphaFoldDB" id="A0A0G4IUR7"/>
<keyword evidence="1" id="KW-0732">Signal</keyword>
<protein>
    <recommendedName>
        <fullName evidence="2">Peptidase C51 domain-containing protein</fullName>
    </recommendedName>
</protein>
<dbReference type="PROSITE" id="PS50911">
    <property type="entry name" value="CHAP"/>
    <property type="match status" value="1"/>
</dbReference>
<keyword evidence="4" id="KW-0496">Mitochondrion</keyword>
<evidence type="ECO:0000313" key="3">
    <source>
        <dbReference type="EMBL" id="CEO98874.1"/>
    </source>
</evidence>
<feature type="signal peptide" evidence="1">
    <location>
        <begin position="1"/>
        <end position="18"/>
    </location>
</feature>
<dbReference type="PANTHER" id="PTHR30094:SF0">
    <property type="entry name" value="BIFUNCTIONAL GLUTATHIONYLSPERMIDINE SYNTHETASE_AMIDASE-RELATED"/>
    <property type="match status" value="1"/>
</dbReference>
<sequence length="225" mass="24983">MWWPAVIVVAAVVVGADARAPFGDVLGVSHGGVQVRSCHTESPEAYREALRAGDPKYHAFLGDVFTGFQWQCVELARRYLVVNAGVAFDDVVNAYQIWDLDGVRRVADGERVAWRRFANGSRVRPEIGSLLIWRPAGFYERTGHVAVVVAVGDAFVDIVEQNVDDTVWEPGQTYSRRLKARSDAGSFTVVDDYDGDVIGWIIMSIVTTERAPAYDDESDMDRDEL</sequence>
<geneLocation type="mitochondrion" evidence="4"/>
<dbReference type="EMBL" id="CDSF01000088">
    <property type="protein sequence ID" value="CEO98874.1"/>
    <property type="molecule type" value="Genomic_DNA"/>
</dbReference>
<dbReference type="Gene3D" id="3.90.1720.10">
    <property type="entry name" value="endopeptidase domain like (from Nostoc punctiforme)"/>
    <property type="match status" value="1"/>
</dbReference>
<accession>A0A0G4IUR7</accession>
<dbReference type="InterPro" id="IPR007921">
    <property type="entry name" value="CHAP_dom"/>
</dbReference>
<dbReference type="OrthoDB" id="299748at2759"/>
<reference evidence="3 5" key="1">
    <citation type="submission" date="2015-02" db="EMBL/GenBank/DDBJ databases">
        <authorList>
            <person name="Chooi Y.-H."/>
        </authorList>
    </citation>
    <scope>NUCLEOTIDE SEQUENCE [LARGE SCALE GENOMIC DNA]</scope>
    <source>
        <strain evidence="3">E3</strain>
    </source>
</reference>
<name>A0A0G4IUR7_PLABS</name>
<feature type="chain" id="PRO_5033223348" description="Peptidase C51 domain-containing protein" evidence="1">
    <location>
        <begin position="19"/>
        <end position="225"/>
    </location>
</feature>
<dbReference type="EMBL" id="OVEO01000001">
    <property type="protein sequence ID" value="SPQ92944.1"/>
    <property type="molecule type" value="Genomic_DNA"/>
</dbReference>
<evidence type="ECO:0000313" key="4">
    <source>
        <dbReference type="EMBL" id="SPQ92944.1"/>
    </source>
</evidence>
<feature type="domain" description="Peptidase C51" evidence="2">
    <location>
        <begin position="47"/>
        <end position="191"/>
    </location>
</feature>
<keyword evidence="5" id="KW-1185">Reference proteome</keyword>
<dbReference type="GO" id="GO:0016874">
    <property type="term" value="F:ligase activity"/>
    <property type="evidence" value="ECO:0007669"/>
    <property type="project" value="TreeGrafter"/>
</dbReference>
<dbReference type="Proteomes" id="UP000039324">
    <property type="component" value="Unassembled WGS sequence"/>
</dbReference>
<evidence type="ECO:0000313" key="5">
    <source>
        <dbReference type="Proteomes" id="UP000039324"/>
    </source>
</evidence>
<dbReference type="OMA" id="YLYEIHY"/>
<dbReference type="Pfam" id="PF05257">
    <property type="entry name" value="CHAP"/>
    <property type="match status" value="1"/>
</dbReference>